<dbReference type="AlphaFoldDB" id="A0A6B8VF03"/>
<reference evidence="2" key="1">
    <citation type="submission" date="2019-11" db="EMBL/GenBank/DDBJ databases">
        <title>Complete genome sequence of Corynebacterium kalinowskii 1959, a novel Corynebacterium species isolated from soil of a small paddock in Vilsendorf, Germany.</title>
        <authorList>
            <person name="Schaffert L."/>
            <person name="Ruwe M."/>
            <person name="Milse J."/>
            <person name="Hanuschka K."/>
            <person name="Ortseifen V."/>
            <person name="Droste J."/>
            <person name="Brandt D."/>
            <person name="Schlueter L."/>
            <person name="Kutter Y."/>
            <person name="Vinke S."/>
            <person name="Viehoefer P."/>
            <person name="Jacob L."/>
            <person name="Luebke N.-C."/>
            <person name="Schulte-Berndt E."/>
            <person name="Hain C."/>
            <person name="Linder M."/>
            <person name="Schmidt P."/>
            <person name="Wollenschlaeger L."/>
            <person name="Luttermann T."/>
            <person name="Thieme E."/>
            <person name="Hassa J."/>
            <person name="Haak M."/>
            <person name="Wittchen M."/>
            <person name="Mentz A."/>
            <person name="Persicke M."/>
            <person name="Busche T."/>
            <person name="Ruckert C."/>
        </authorList>
    </citation>
    <scope>NUCLEOTIDE SEQUENCE [LARGE SCALE GENOMIC DNA]</scope>
    <source>
        <strain evidence="2">1959</strain>
    </source>
</reference>
<dbReference type="InterPro" id="IPR015315">
    <property type="entry name" value="DUF1963"/>
</dbReference>
<name>A0A6B8VF03_9CORY</name>
<dbReference type="Gene3D" id="2.30.320.10">
    <property type="entry name" value="YwqG-like"/>
    <property type="match status" value="1"/>
</dbReference>
<dbReference type="EMBL" id="CP046452">
    <property type="protein sequence ID" value="QGU02743.1"/>
    <property type="molecule type" value="Genomic_DNA"/>
</dbReference>
<proteinExistence type="predicted"/>
<dbReference type="RefSeq" id="WP_156193094.1">
    <property type="nucleotide sequence ID" value="NZ_CP046452.1"/>
</dbReference>
<protein>
    <recommendedName>
        <fullName evidence="3">DUF1963 domain-containing protein</fullName>
    </recommendedName>
</protein>
<dbReference type="Pfam" id="PF09234">
    <property type="entry name" value="DUF1963"/>
    <property type="match status" value="1"/>
</dbReference>
<dbReference type="PANTHER" id="PTHR36436">
    <property type="entry name" value="SLL5081 PROTEIN"/>
    <property type="match status" value="1"/>
</dbReference>
<evidence type="ECO:0008006" key="3">
    <source>
        <dbReference type="Google" id="ProtNLM"/>
    </source>
</evidence>
<dbReference type="InterPro" id="IPR035948">
    <property type="entry name" value="YwqG-like_sf"/>
</dbReference>
<accession>A0A6B8VF03</accession>
<evidence type="ECO:0000313" key="1">
    <source>
        <dbReference type="EMBL" id="QGU02743.1"/>
    </source>
</evidence>
<dbReference type="KEGG" id="ckw:CKALI_09440"/>
<sequence>MDLLELPALPRLSYRSTFDSKDSTFRQAGLTDSKLGGAPYRPRGAGWPHQPDGDPYSFVAQLNLAQVERDRQLLGVPPLLDGSLPTNGLIQFFLPFDDVYGLGAGKPDCFVAFIPDPTRPADEPIFAWRSYYDKPVHWLHEDPTPAFTPDGKWLARSPYYTELSIFDHPEVAQALEPVLLEPTMQQPIPGLHAEVTPDQEAAWKEVADQDNLHPKHLGECNHQIGGFASFVQNEPRPQGSPLRLLFQIECDIHMQAIGDMGNMQFFIDPADLKRRDFSNVLIDWACG</sequence>
<keyword evidence="2" id="KW-1185">Reference proteome</keyword>
<evidence type="ECO:0000313" key="2">
    <source>
        <dbReference type="Proteomes" id="UP000427071"/>
    </source>
</evidence>
<dbReference type="SUPFAM" id="SSF103032">
    <property type="entry name" value="Hypothetical protein YwqG"/>
    <property type="match status" value="1"/>
</dbReference>
<organism evidence="1 2">
    <name type="scientific">Corynebacterium kalinowskii</name>
    <dbReference type="NCBI Taxonomy" id="2675216"/>
    <lineage>
        <taxon>Bacteria</taxon>
        <taxon>Bacillati</taxon>
        <taxon>Actinomycetota</taxon>
        <taxon>Actinomycetes</taxon>
        <taxon>Mycobacteriales</taxon>
        <taxon>Corynebacteriaceae</taxon>
        <taxon>Corynebacterium</taxon>
    </lineage>
</organism>
<dbReference type="PANTHER" id="PTHR36436:SF6">
    <property type="entry name" value="SLL5081 PROTEIN"/>
    <property type="match status" value="1"/>
</dbReference>
<gene>
    <name evidence="1" type="ORF">CKALI_09440</name>
</gene>
<dbReference type="Proteomes" id="UP000427071">
    <property type="component" value="Chromosome"/>
</dbReference>